<name>A0A812MFJ7_9DINO</name>
<evidence type="ECO:0000313" key="2">
    <source>
        <dbReference type="EMBL" id="CAE7264499.1"/>
    </source>
</evidence>
<proteinExistence type="predicted"/>
<protein>
    <submittedName>
        <fullName evidence="2">Uncharacterized protein</fullName>
    </submittedName>
</protein>
<reference evidence="2" key="1">
    <citation type="submission" date="2021-02" db="EMBL/GenBank/DDBJ databases">
        <authorList>
            <person name="Dougan E. K."/>
            <person name="Rhodes N."/>
            <person name="Thang M."/>
            <person name="Chan C."/>
        </authorList>
    </citation>
    <scope>NUCLEOTIDE SEQUENCE</scope>
</reference>
<feature type="region of interest" description="Disordered" evidence="1">
    <location>
        <begin position="369"/>
        <end position="399"/>
    </location>
</feature>
<feature type="region of interest" description="Disordered" evidence="1">
    <location>
        <begin position="772"/>
        <end position="820"/>
    </location>
</feature>
<dbReference type="Proteomes" id="UP000604046">
    <property type="component" value="Unassembled WGS sequence"/>
</dbReference>
<evidence type="ECO:0000313" key="3">
    <source>
        <dbReference type="Proteomes" id="UP000604046"/>
    </source>
</evidence>
<dbReference type="AlphaFoldDB" id="A0A812MFJ7"/>
<dbReference type="EMBL" id="CAJNDS010001546">
    <property type="protein sequence ID" value="CAE7264499.1"/>
    <property type="molecule type" value="Genomic_DNA"/>
</dbReference>
<accession>A0A812MFJ7</accession>
<sequence>MATILVRLALGGPVETGPLAAALALGPCKDRSSGNPVRLLQPDERTSCKEELTCEDDGYYCRSCQRHRDMYEASKARRACAVGGCNNAARQTSKGVKTSLGPADLRIYAHDLRFWGHDKDYGCLAAFPCSFFSSHRLIFVRIDVRGRVTLEEVRGADTLLDSPPIWLVIHQGHMRFLLPPTAQPLPVHCHPADPARRTGRGSSILGLRPLFRQTGRTVNSLPLRVGGPPPSVWCYGAGARIYVRALSLLAITAVWFEGACWPDCQGPAHVWVDFRGDPGFPRGALRSLRESACALFVHCAWSSGCMGLGSTLTFDPVPPADRSGQCLLCGSSCLYFAFRPQFHLSSTPRCTGFGPPFCFLDSGSLEDGAGSPAVQGGGEEPGPAVTARPPTVNHSVNHSKRDRGATHKYLVGVREEWATTFTRPMVSALTLRELLALPGYKGKVVWASGDATLDCVAAIDWTSRQAFSLPVDVFRDPLRQFVFGASQGEAEASSFEPSPPEEFIVSVTELLAVVALAAARGPEWRGRLVAYAGDNQTVGVWLEKRHTHREGRGAGLRTTAFRPPGGRAGTPMARQLDPPTPTLLNLTVLEWEPAMARYSLAFAARGAAVFLGGEDVRSTAPVPLWDGRRGVDIVVCSLVPNRVDPVALARGAFRAPATGIWVDALSRGRHATVQWTNPTRPSLVAEFKPPLAWSCPASERQLLWDPEWPLPALHANSWLKQDEAPRRDSLWLLQAVPNGPGARCILAQEAFFAASDLSWEEAGPRALQLALQNGGPGRRARVGRSSRTGTRPVPGGPTSSAARFAPGPTEGHVEHPTTEG</sequence>
<organism evidence="2 3">
    <name type="scientific">Symbiodinium natans</name>
    <dbReference type="NCBI Taxonomy" id="878477"/>
    <lineage>
        <taxon>Eukaryota</taxon>
        <taxon>Sar</taxon>
        <taxon>Alveolata</taxon>
        <taxon>Dinophyceae</taxon>
        <taxon>Suessiales</taxon>
        <taxon>Symbiodiniaceae</taxon>
        <taxon>Symbiodinium</taxon>
    </lineage>
</organism>
<gene>
    <name evidence="2" type="ORF">SNAT2548_LOCUS13933</name>
</gene>
<feature type="compositionally biased region" description="Basic and acidic residues" evidence="1">
    <location>
        <begin position="811"/>
        <end position="820"/>
    </location>
</feature>
<comment type="caution">
    <text evidence="2">The sequence shown here is derived from an EMBL/GenBank/DDBJ whole genome shotgun (WGS) entry which is preliminary data.</text>
</comment>
<dbReference type="OrthoDB" id="410907at2759"/>
<feature type="region of interest" description="Disordered" evidence="1">
    <location>
        <begin position="555"/>
        <end position="579"/>
    </location>
</feature>
<evidence type="ECO:0000256" key="1">
    <source>
        <dbReference type="SAM" id="MobiDB-lite"/>
    </source>
</evidence>
<keyword evidence="3" id="KW-1185">Reference proteome</keyword>